<gene>
    <name evidence="1" type="ORF">ACFQRL_04265</name>
</gene>
<name>A0ABW2HA14_9MICO</name>
<dbReference type="Proteomes" id="UP001596507">
    <property type="component" value="Unassembled WGS sequence"/>
</dbReference>
<dbReference type="EMBL" id="JBHTBE010000001">
    <property type="protein sequence ID" value="MFC7268172.1"/>
    <property type="molecule type" value="Genomic_DNA"/>
</dbReference>
<comment type="caution">
    <text evidence="1">The sequence shown here is derived from an EMBL/GenBank/DDBJ whole genome shotgun (WGS) entry which is preliminary data.</text>
</comment>
<evidence type="ECO:0000313" key="2">
    <source>
        <dbReference type="Proteomes" id="UP001596507"/>
    </source>
</evidence>
<proteinExistence type="predicted"/>
<organism evidence="1 2">
    <name type="scientific">Microbacterium fluvii</name>
    <dbReference type="NCBI Taxonomy" id="415215"/>
    <lineage>
        <taxon>Bacteria</taxon>
        <taxon>Bacillati</taxon>
        <taxon>Actinomycetota</taxon>
        <taxon>Actinomycetes</taxon>
        <taxon>Micrococcales</taxon>
        <taxon>Microbacteriaceae</taxon>
        <taxon>Microbacterium</taxon>
    </lineage>
</organism>
<accession>A0ABW2HA14</accession>
<keyword evidence="2" id="KW-1185">Reference proteome</keyword>
<sequence length="290" mass="32133">MTRMDGWVSHKLTREEVMPWIEAAQAARIDSYVFDRLPAPLEGSFFDKPELEQMMNWCAALIEAGLSHMLTWADYAVPLKSHPEAQIAHQLRPAFTLARASMECAAQALWILGAPDDPESGRRYLTLGIWDLDEQAKAATSAEQKADLRAERDACLKVLGLTLKTFPRPLYVSLIRSAADFVPDQETGESMTADRIERVWRTAAGAAHGKVWPHVEIASTESAEPSINAISEVLTVAKMMTSAAVLLYGMRCGLDEQLSELHQEGCVHVATTMTPIDGKTIRPEDVPDFR</sequence>
<evidence type="ECO:0000313" key="1">
    <source>
        <dbReference type="EMBL" id="MFC7268172.1"/>
    </source>
</evidence>
<reference evidence="2" key="1">
    <citation type="journal article" date="2019" name="Int. J. Syst. Evol. Microbiol.">
        <title>The Global Catalogue of Microorganisms (GCM) 10K type strain sequencing project: providing services to taxonomists for standard genome sequencing and annotation.</title>
        <authorList>
            <consortium name="The Broad Institute Genomics Platform"/>
            <consortium name="The Broad Institute Genome Sequencing Center for Infectious Disease"/>
            <person name="Wu L."/>
            <person name="Ma J."/>
        </authorList>
    </citation>
    <scope>NUCLEOTIDE SEQUENCE [LARGE SCALE GENOMIC DNA]</scope>
    <source>
        <strain evidence="2">CGMCC 1.15772</strain>
    </source>
</reference>
<dbReference type="RefSeq" id="WP_262873087.1">
    <property type="nucleotide sequence ID" value="NZ_BAABKW010000005.1"/>
</dbReference>
<protein>
    <submittedName>
        <fullName evidence="1">Uncharacterized protein</fullName>
    </submittedName>
</protein>